<feature type="compositionally biased region" description="Acidic residues" evidence="1">
    <location>
        <begin position="26"/>
        <end position="35"/>
    </location>
</feature>
<evidence type="ECO:0000313" key="4">
    <source>
        <dbReference type="Proteomes" id="UP000077671"/>
    </source>
</evidence>
<protein>
    <submittedName>
        <fullName evidence="3">Uncharacterized protein</fullName>
    </submittedName>
</protein>
<sequence length="811" mass="85744">MYSSSRGYQHMAAPPPQQHHHHHIDEQDEDEDEYDVYQHQHQHRPEQDGDLGLPAPHCLPGNAYPGPPRAVFTAEPSEPIPHQHAPSSIASSGAGPGPAGRSHRGSRTFSLPPGSPSLGAGVGTYARSQGAPPSESSSRRTRNSLPPPNAYTPYGAHPQQQYGYAPPIHHMGHDYGYQQQQAHNDPYAMPNYLYEPTPGSGGAPSVSSGASGSASRHGGIFAVSAPHHSQGPRKHRSSAGGPPTLNSRRSAGPPPGQYHGSNSNGSGNGNGNGMTPGDVLPPFPPWSMAWYAGHVSADGHAYTMVPPQGSGGGDWESDTLTSSGYASYPQGHPHHYRPHHPGHPYPYGAHQQPPPPSSQTPIPIDPEAHAAALKAARLRALEREFGLKVDGRDPHHDGGDDDDDDVALLEKGRDLEGDQYLDEDEILPPGSIDSEGKYVHGHPKMRSAVGIALLLLCAVAFAVGAGGAYLIKVPPTTLPSSVPAKGSIGSYLLYVFSFLCLALSFYLTCIRPCCTEPMRRRKINNAALVGGPGAGYGGAGGFVMPVMSGMGGKGGKPPKMAKGGKMFGKKGKQQMMGQAPTVNVIVDPRAFMGAHNRGANDDDDDDDSTDEEEVENQHRLEKDAALSGPENVDLAGLIGGRLGATGADGSPAGGGAAGGGKPLTKKQRKRQRRAARLRAQDNAARRALFLPLVLGSLRTQAVWLTVQSILWLLAVIACLAPLFAQTQSSTVTFVDVGTNSTFERQLNSTRTILGSSCKPRMGAGWCDAYNGARAAAVIAMVVCMGLATWAMKELGMAKKMAMRERAGFRVR</sequence>
<feature type="transmembrane region" description="Helical" evidence="2">
    <location>
        <begin position="771"/>
        <end position="791"/>
    </location>
</feature>
<feature type="region of interest" description="Disordered" evidence="1">
    <location>
        <begin position="310"/>
        <end position="364"/>
    </location>
</feature>
<evidence type="ECO:0000256" key="1">
    <source>
        <dbReference type="SAM" id="MobiDB-lite"/>
    </source>
</evidence>
<dbReference type="Proteomes" id="UP000077671">
    <property type="component" value="Unassembled WGS sequence"/>
</dbReference>
<keyword evidence="2" id="KW-0812">Transmembrane</keyword>
<reference evidence="3" key="1">
    <citation type="submission" date="2016-04" db="EMBL/GenBank/DDBJ databases">
        <authorList>
            <person name="Nguyen H.D."/>
            <person name="Kesanakurti P."/>
            <person name="Cullis J."/>
            <person name="Levesque C.A."/>
            <person name="Hambleton S."/>
        </authorList>
    </citation>
    <scope>NUCLEOTIDE SEQUENCE</scope>
    <source>
        <strain evidence="3">DAOMC 238032</strain>
    </source>
</reference>
<accession>A0A177UPP5</accession>
<feature type="region of interest" description="Disordered" evidence="1">
    <location>
        <begin position="187"/>
        <end position="279"/>
    </location>
</feature>
<gene>
    <name evidence="3" type="ORF">A4X03_0g1149</name>
</gene>
<feature type="region of interest" description="Disordered" evidence="1">
    <location>
        <begin position="1"/>
        <end position="173"/>
    </location>
</feature>
<feature type="compositionally biased region" description="Gly residues" evidence="1">
    <location>
        <begin position="651"/>
        <end position="661"/>
    </location>
</feature>
<reference evidence="3" key="2">
    <citation type="journal article" date="2019" name="IMA Fungus">
        <title>Genome sequencing and comparison of five Tilletia species to identify candidate genes for the detection of regulated species infecting wheat.</title>
        <authorList>
            <person name="Nguyen H.D.T."/>
            <person name="Sultana T."/>
            <person name="Kesanakurti P."/>
            <person name="Hambleton S."/>
        </authorList>
    </citation>
    <scope>NUCLEOTIDE SEQUENCE</scope>
    <source>
        <strain evidence="3">DAOMC 238032</strain>
    </source>
</reference>
<feature type="compositionally biased region" description="Acidic residues" evidence="1">
    <location>
        <begin position="601"/>
        <end position="614"/>
    </location>
</feature>
<feature type="compositionally biased region" description="Basic and acidic residues" evidence="1">
    <location>
        <begin position="615"/>
        <end position="624"/>
    </location>
</feature>
<feature type="compositionally biased region" description="Basic residues" evidence="1">
    <location>
        <begin position="663"/>
        <end position="672"/>
    </location>
</feature>
<feature type="transmembrane region" description="Helical" evidence="2">
    <location>
        <begin position="491"/>
        <end position="514"/>
    </location>
</feature>
<feature type="compositionally biased region" description="Basic residues" evidence="1">
    <location>
        <begin position="332"/>
        <end position="342"/>
    </location>
</feature>
<dbReference type="EMBL" id="LWDD02000086">
    <property type="protein sequence ID" value="KAE8264154.1"/>
    <property type="molecule type" value="Genomic_DNA"/>
</dbReference>
<feature type="region of interest" description="Disordered" evidence="1">
    <location>
        <begin position="593"/>
        <end position="626"/>
    </location>
</feature>
<proteinExistence type="predicted"/>
<evidence type="ECO:0000256" key="2">
    <source>
        <dbReference type="SAM" id="Phobius"/>
    </source>
</evidence>
<evidence type="ECO:0000313" key="3">
    <source>
        <dbReference type="EMBL" id="KAE8264154.1"/>
    </source>
</evidence>
<dbReference type="AlphaFoldDB" id="A0A177UPP5"/>
<keyword evidence="2" id="KW-0472">Membrane</keyword>
<feature type="transmembrane region" description="Helical" evidence="2">
    <location>
        <begin position="448"/>
        <end position="471"/>
    </location>
</feature>
<name>A0A177UPP5_9BASI</name>
<comment type="caution">
    <text evidence="3">The sequence shown here is derived from an EMBL/GenBank/DDBJ whole genome shotgun (WGS) entry which is preliminary data.</text>
</comment>
<keyword evidence="2" id="KW-1133">Transmembrane helix</keyword>
<feature type="transmembrane region" description="Helical" evidence="2">
    <location>
        <begin position="701"/>
        <end position="724"/>
    </location>
</feature>
<feature type="compositionally biased region" description="Low complexity" evidence="1">
    <location>
        <begin position="203"/>
        <end position="219"/>
    </location>
</feature>
<feature type="region of interest" description="Disordered" evidence="1">
    <location>
        <begin position="646"/>
        <end position="672"/>
    </location>
</feature>
<organism evidence="3 4">
    <name type="scientific">Tilletia caries</name>
    <name type="common">wheat bunt fungus</name>
    <dbReference type="NCBI Taxonomy" id="13290"/>
    <lineage>
        <taxon>Eukaryota</taxon>
        <taxon>Fungi</taxon>
        <taxon>Dikarya</taxon>
        <taxon>Basidiomycota</taxon>
        <taxon>Ustilaginomycotina</taxon>
        <taxon>Exobasidiomycetes</taxon>
        <taxon>Tilletiales</taxon>
        <taxon>Tilletiaceae</taxon>
        <taxon>Tilletia</taxon>
    </lineage>
</organism>